<dbReference type="InterPro" id="IPR036364">
    <property type="entry name" value="SEA_dom_sf"/>
</dbReference>
<name>A0A8C5QM05_9ANUR</name>
<dbReference type="Ensembl" id="ENSLLET00000041025.1">
    <property type="protein sequence ID" value="ENSLLEP00000039441.1"/>
    <property type="gene ID" value="ENSLLEG00000025069.1"/>
</dbReference>
<dbReference type="Gene3D" id="3.30.70.960">
    <property type="entry name" value="SEA domain"/>
    <property type="match status" value="1"/>
</dbReference>
<dbReference type="InterPro" id="IPR053311">
    <property type="entry name" value="Mucosal_Integrity_Assoc"/>
</dbReference>
<dbReference type="PROSITE" id="PS50024">
    <property type="entry name" value="SEA"/>
    <property type="match status" value="1"/>
</dbReference>
<keyword evidence="2" id="KW-0732">Signal</keyword>
<dbReference type="PANTHER" id="PTHR37999:SF2">
    <property type="entry name" value="MUCIN-17"/>
    <property type="match status" value="1"/>
</dbReference>
<evidence type="ECO:0000313" key="5">
    <source>
        <dbReference type="Proteomes" id="UP000694569"/>
    </source>
</evidence>
<sequence length="243" mass="26804">MKTTSNIMLGGYIFLVANMITEITTSLPTGSSSFTTTRTTATTPTTTLTPTSSTTTTTTTTITTTTTTTSKSNQYPGQVNCPNGGIFDGYKCICLDMFFGPLCESIENSVHVGRTTDLTVNVVHSIVNVEFIAELSDTFSNEYKDFVKDHQLMMMELFRDLPGFKDTIVLSLRQGSVIVDYSVIVEAAYDEHMSIVSQYDVIFDHVVQALQKFAQKTCNENATFCIDVHSIYTSPHYPLSEHG</sequence>
<feature type="domain" description="SEA" evidence="3">
    <location>
        <begin position="114"/>
        <end position="238"/>
    </location>
</feature>
<organism evidence="4 5">
    <name type="scientific">Leptobrachium leishanense</name>
    <name type="common">Leishan spiny toad</name>
    <dbReference type="NCBI Taxonomy" id="445787"/>
    <lineage>
        <taxon>Eukaryota</taxon>
        <taxon>Metazoa</taxon>
        <taxon>Chordata</taxon>
        <taxon>Craniata</taxon>
        <taxon>Vertebrata</taxon>
        <taxon>Euteleostomi</taxon>
        <taxon>Amphibia</taxon>
        <taxon>Batrachia</taxon>
        <taxon>Anura</taxon>
        <taxon>Pelobatoidea</taxon>
        <taxon>Megophryidae</taxon>
        <taxon>Leptobrachium</taxon>
    </lineage>
</organism>
<evidence type="ECO:0000256" key="2">
    <source>
        <dbReference type="SAM" id="SignalP"/>
    </source>
</evidence>
<evidence type="ECO:0000256" key="1">
    <source>
        <dbReference type="SAM" id="MobiDB-lite"/>
    </source>
</evidence>
<dbReference type="Proteomes" id="UP000694569">
    <property type="component" value="Unplaced"/>
</dbReference>
<dbReference type="InterPro" id="IPR000082">
    <property type="entry name" value="SEA_dom"/>
</dbReference>
<feature type="region of interest" description="Disordered" evidence="1">
    <location>
        <begin position="30"/>
        <end position="58"/>
    </location>
</feature>
<dbReference type="SMART" id="SM00200">
    <property type="entry name" value="SEA"/>
    <property type="match status" value="1"/>
</dbReference>
<accession>A0A8C5QM05</accession>
<proteinExistence type="predicted"/>
<dbReference type="OrthoDB" id="7493297at2759"/>
<reference evidence="4" key="1">
    <citation type="submission" date="2025-08" db="UniProtKB">
        <authorList>
            <consortium name="Ensembl"/>
        </authorList>
    </citation>
    <scope>IDENTIFICATION</scope>
</reference>
<dbReference type="GeneTree" id="ENSGT01140000284942"/>
<evidence type="ECO:0000259" key="3">
    <source>
        <dbReference type="PROSITE" id="PS50024"/>
    </source>
</evidence>
<feature type="signal peptide" evidence="2">
    <location>
        <begin position="1"/>
        <end position="26"/>
    </location>
</feature>
<protein>
    <recommendedName>
        <fullName evidence="3">SEA domain-containing protein</fullName>
    </recommendedName>
</protein>
<reference evidence="4" key="2">
    <citation type="submission" date="2025-09" db="UniProtKB">
        <authorList>
            <consortium name="Ensembl"/>
        </authorList>
    </citation>
    <scope>IDENTIFICATION</scope>
</reference>
<dbReference type="PANTHER" id="PTHR37999">
    <property type="entry name" value="MUCIN-17"/>
    <property type="match status" value="1"/>
</dbReference>
<dbReference type="SUPFAM" id="SSF82671">
    <property type="entry name" value="SEA domain"/>
    <property type="match status" value="1"/>
</dbReference>
<evidence type="ECO:0000313" key="4">
    <source>
        <dbReference type="Ensembl" id="ENSLLEP00000039441.1"/>
    </source>
</evidence>
<keyword evidence="5" id="KW-1185">Reference proteome</keyword>
<feature type="chain" id="PRO_5034675514" description="SEA domain-containing protein" evidence="2">
    <location>
        <begin position="27"/>
        <end position="243"/>
    </location>
</feature>
<dbReference type="Pfam" id="PF01390">
    <property type="entry name" value="SEA"/>
    <property type="match status" value="1"/>
</dbReference>
<dbReference type="AlphaFoldDB" id="A0A8C5QM05"/>